<dbReference type="PANTHER" id="PTHR23279">
    <property type="entry name" value="DEFECTIVE PROBOSCIS EXTENSION RESPONSE DPR -RELATED"/>
    <property type="match status" value="1"/>
</dbReference>
<dbReference type="SUPFAM" id="SSF48726">
    <property type="entry name" value="Immunoglobulin"/>
    <property type="match status" value="1"/>
</dbReference>
<dbReference type="InterPro" id="IPR037448">
    <property type="entry name" value="Zig-8"/>
</dbReference>
<dbReference type="AlphaFoldDB" id="A0A0L7RFN5"/>
<evidence type="ECO:0000313" key="2">
    <source>
        <dbReference type="EMBL" id="KOC69618.1"/>
    </source>
</evidence>
<organism evidence="2 3">
    <name type="scientific">Habropoda laboriosa</name>
    <dbReference type="NCBI Taxonomy" id="597456"/>
    <lineage>
        <taxon>Eukaryota</taxon>
        <taxon>Metazoa</taxon>
        <taxon>Ecdysozoa</taxon>
        <taxon>Arthropoda</taxon>
        <taxon>Hexapoda</taxon>
        <taxon>Insecta</taxon>
        <taxon>Pterygota</taxon>
        <taxon>Neoptera</taxon>
        <taxon>Endopterygota</taxon>
        <taxon>Hymenoptera</taxon>
        <taxon>Apocrita</taxon>
        <taxon>Aculeata</taxon>
        <taxon>Apoidea</taxon>
        <taxon>Anthophila</taxon>
        <taxon>Apidae</taxon>
        <taxon>Habropoda</taxon>
    </lineage>
</organism>
<feature type="compositionally biased region" description="Polar residues" evidence="1">
    <location>
        <begin position="1"/>
        <end position="24"/>
    </location>
</feature>
<accession>A0A0L7RFN5</accession>
<feature type="region of interest" description="Disordered" evidence="1">
    <location>
        <begin position="1"/>
        <end position="28"/>
    </location>
</feature>
<dbReference type="OrthoDB" id="5969816at2759"/>
<dbReference type="STRING" id="597456.A0A0L7RFN5"/>
<sequence>MLHGSSGKNSNAHQNSLENNSTQPGPYFDISHSKNVTSILGKTTYLNCRVKNLGNKTLEGSRGSNVLSFFEKEGCFSYKISTVLEGVPRCSPTTQPSLFRKVHSSNYSRVRVFDFQIMFAQSPIKTSEELKFELRCVERIRSAKVHFIQSRERKPCDSRNNAITAKDGISAASEPFPLMRFVKKGERNGGCKSKKLWKQREKRISAGKPAKWSEEGREEGKVKTVVSMRNKEKSEEIVNMDSYHIGVSWVRHRDVHLLTIGSYTYTNDQRFKPIHKANTDDWTLEIKYPQQRDSGNYECQVSTTPHMSHIVHLDVIGESVLLLSLFGR</sequence>
<proteinExistence type="predicted"/>
<dbReference type="GO" id="GO:0050808">
    <property type="term" value="P:synapse organization"/>
    <property type="evidence" value="ECO:0007669"/>
    <property type="project" value="TreeGrafter"/>
</dbReference>
<evidence type="ECO:0008006" key="4">
    <source>
        <dbReference type="Google" id="ProtNLM"/>
    </source>
</evidence>
<dbReference type="InterPro" id="IPR013783">
    <property type="entry name" value="Ig-like_fold"/>
</dbReference>
<protein>
    <recommendedName>
        <fullName evidence="4">Ig-like domain-containing protein</fullName>
    </recommendedName>
</protein>
<dbReference type="GO" id="GO:0032589">
    <property type="term" value="C:neuron projection membrane"/>
    <property type="evidence" value="ECO:0007669"/>
    <property type="project" value="TreeGrafter"/>
</dbReference>
<keyword evidence="3" id="KW-1185">Reference proteome</keyword>
<evidence type="ECO:0000313" key="3">
    <source>
        <dbReference type="Proteomes" id="UP000053825"/>
    </source>
</evidence>
<dbReference type="Gene3D" id="2.60.40.10">
    <property type="entry name" value="Immunoglobulins"/>
    <property type="match status" value="1"/>
</dbReference>
<dbReference type="PANTHER" id="PTHR23279:SF36">
    <property type="entry name" value="DEFECTIVE PROBOSCIS EXTENSION RESPONSE 9, ISOFORM A"/>
    <property type="match status" value="1"/>
</dbReference>
<name>A0A0L7RFN5_9HYME</name>
<evidence type="ECO:0000256" key="1">
    <source>
        <dbReference type="SAM" id="MobiDB-lite"/>
    </source>
</evidence>
<dbReference type="InterPro" id="IPR036179">
    <property type="entry name" value="Ig-like_dom_sf"/>
</dbReference>
<dbReference type="Proteomes" id="UP000053825">
    <property type="component" value="Unassembled WGS sequence"/>
</dbReference>
<gene>
    <name evidence="2" type="ORF">WH47_05561</name>
</gene>
<dbReference type="EMBL" id="KQ414606">
    <property type="protein sequence ID" value="KOC69618.1"/>
    <property type="molecule type" value="Genomic_DNA"/>
</dbReference>
<reference evidence="2 3" key="1">
    <citation type="submission" date="2015-07" db="EMBL/GenBank/DDBJ databases">
        <title>The genome of Habropoda laboriosa.</title>
        <authorList>
            <person name="Pan H."/>
            <person name="Kapheim K."/>
        </authorList>
    </citation>
    <scope>NUCLEOTIDE SEQUENCE [LARGE SCALE GENOMIC DNA]</scope>
    <source>
        <strain evidence="2">0110345459</strain>
    </source>
</reference>